<dbReference type="PANTHER" id="PTHR11452">
    <property type="entry name" value="ALPHA-GALACTOSIDASE/ALPHA-N-ACETYLGALACTOSAMINIDASE"/>
    <property type="match status" value="1"/>
</dbReference>
<name>A0A8S1GUN1_9PELO</name>
<evidence type="ECO:0000256" key="10">
    <source>
        <dbReference type="ARBA" id="ARBA00023295"/>
    </source>
</evidence>
<dbReference type="SUPFAM" id="SSF51011">
    <property type="entry name" value="Glycosyl hydrolase domain"/>
    <property type="match status" value="1"/>
</dbReference>
<evidence type="ECO:0000256" key="7">
    <source>
        <dbReference type="ARBA" id="ARBA00022729"/>
    </source>
</evidence>
<dbReference type="OrthoDB" id="5795902at2759"/>
<evidence type="ECO:0000256" key="5">
    <source>
        <dbReference type="ARBA" id="ARBA00012755"/>
    </source>
</evidence>
<dbReference type="GO" id="GO:0009311">
    <property type="term" value="P:oligosaccharide metabolic process"/>
    <property type="evidence" value="ECO:0007669"/>
    <property type="project" value="TreeGrafter"/>
</dbReference>
<evidence type="ECO:0000256" key="11">
    <source>
        <dbReference type="PROSITE-ProRule" id="PRU00282"/>
    </source>
</evidence>
<evidence type="ECO:0000256" key="9">
    <source>
        <dbReference type="ARBA" id="ARBA00023136"/>
    </source>
</evidence>
<comment type="similarity">
    <text evidence="3">Belongs to the mitochondrial carrier (TC 2.A.29) family.</text>
</comment>
<comment type="subunit">
    <text evidence="12">Homodimer.</text>
</comment>
<dbReference type="SUPFAM" id="SSF103506">
    <property type="entry name" value="Mitochondrial carrier"/>
    <property type="match status" value="1"/>
</dbReference>
<feature type="repeat" description="Solcar" evidence="11">
    <location>
        <begin position="1"/>
        <end position="82"/>
    </location>
</feature>
<comment type="similarity">
    <text evidence="4 12">Belongs to the glycosyl hydrolase 27 family.</text>
</comment>
<dbReference type="Proteomes" id="UP000835052">
    <property type="component" value="Unassembled WGS sequence"/>
</dbReference>
<organism evidence="14 15">
    <name type="scientific">Caenorhabditis auriculariae</name>
    <dbReference type="NCBI Taxonomy" id="2777116"/>
    <lineage>
        <taxon>Eukaryota</taxon>
        <taxon>Metazoa</taxon>
        <taxon>Ecdysozoa</taxon>
        <taxon>Nematoda</taxon>
        <taxon>Chromadorea</taxon>
        <taxon>Rhabditida</taxon>
        <taxon>Rhabditina</taxon>
        <taxon>Rhabditomorpha</taxon>
        <taxon>Rhabditoidea</taxon>
        <taxon>Rhabditidae</taxon>
        <taxon>Peloderinae</taxon>
        <taxon>Caenorhabditis</taxon>
    </lineage>
</organism>
<dbReference type="GO" id="GO:0004557">
    <property type="term" value="F:alpha-galactosidase activity"/>
    <property type="evidence" value="ECO:0007669"/>
    <property type="project" value="UniProtKB-EC"/>
</dbReference>
<gene>
    <name evidence="14" type="ORF">CAUJ_LOCUS2928</name>
</gene>
<dbReference type="PRINTS" id="PR00740">
    <property type="entry name" value="GLHYDRLASE27"/>
</dbReference>
<dbReference type="InterPro" id="IPR017853">
    <property type="entry name" value="GH"/>
</dbReference>
<dbReference type="CDD" id="cd14792">
    <property type="entry name" value="GH27"/>
    <property type="match status" value="1"/>
</dbReference>
<dbReference type="InterPro" id="IPR013785">
    <property type="entry name" value="Aldolase_TIM"/>
</dbReference>
<evidence type="ECO:0000313" key="14">
    <source>
        <dbReference type="EMBL" id="CAD6187009.1"/>
    </source>
</evidence>
<keyword evidence="12" id="KW-1015">Disulfide bond</keyword>
<dbReference type="Pfam" id="PF16499">
    <property type="entry name" value="Melibiase_2"/>
    <property type="match status" value="1"/>
</dbReference>
<dbReference type="AlphaFoldDB" id="A0A8S1GUN1"/>
<dbReference type="SUPFAM" id="SSF51445">
    <property type="entry name" value="(Trans)glycosidases"/>
    <property type="match status" value="1"/>
</dbReference>
<keyword evidence="8 12" id="KW-0378">Hydrolase</keyword>
<dbReference type="InterPro" id="IPR023395">
    <property type="entry name" value="MCP_dom_sf"/>
</dbReference>
<keyword evidence="15" id="KW-1185">Reference proteome</keyword>
<sequence length="715" mass="80478">MLADFLAGWAAGGAGLLIGHPLDTVKARLQTMNAYSGILDCFTKTLRNESVGGLYKGMLVPFLSAGAQHSLIFLAYGGALKLLHPGESNVDARKDLPMREILLASICGTMLQLGPAIPIEMVKTKLQVQRENATLARKDQLLYRGPVDCLFKTYQYNGFMGLFKGGQVMFYRDNIGFLFYLPVYEGLLRLFRKNDLDNAAFQMLAGGIAGSTSWFSICPLEVLKKIEFRRIKYMRRSTCGNWREKFDEKKGSRPFIEAVWPLPNMWSLTPLLLTLGVAVALENGLARTPPMGWMSWTAFYCELNCTKYPTGCINERLYMDMADRLASDGYREAGYVSVHVDDCWMERNRDGAGVLVADRERFPSGMQALAQYTHTRGLKFGIYEDYGTLTCGGYPGSYGYLKIDAQTFANWEVDYLKLDGCNINLDLMPIGYPQMERELNATGRPIVYSCSWPAYLIDHPHLVNYHVIGKSCNLWRNFDDINSSWKSIQSIINYYDHNQDKHIPTHGPGRWHDPDMLVIGNKGITVDMSIAQMTIWCIWSAPLIMSNDLRIIGKEFREILLNREAIAIDQDPLGVMGRLVANTTDIGVYVKPITPTAGSRTSFAIGILNRNITNAKTVEVVLWTLGLKDEAGYRVKDVWEKSDLGILKPSDKLRTQVNPTGAALFRAELVNQAPSPDRPFFFGDVPNDAFFRPGRVFNERKLSGNYNPYAFSNEY</sequence>
<dbReference type="InterPro" id="IPR018108">
    <property type="entry name" value="MCP_transmembrane"/>
</dbReference>
<comment type="catalytic activity">
    <reaction evidence="1">
        <text>Hydrolysis of terminal, non-reducing alpha-D-galactose residues in alpha-D-galactosides, including galactose oligosaccharides, galactomannans and galactolipids.</text>
        <dbReference type="EC" id="3.2.1.22"/>
    </reaction>
</comment>
<dbReference type="Gene3D" id="1.50.40.10">
    <property type="entry name" value="Mitochondrial carrier domain"/>
    <property type="match status" value="1"/>
</dbReference>
<dbReference type="GO" id="GO:0016139">
    <property type="term" value="P:glycoside catabolic process"/>
    <property type="evidence" value="ECO:0007669"/>
    <property type="project" value="TreeGrafter"/>
</dbReference>
<evidence type="ECO:0000313" key="15">
    <source>
        <dbReference type="Proteomes" id="UP000835052"/>
    </source>
</evidence>
<proteinExistence type="inferred from homology"/>
<comment type="subcellular location">
    <subcellularLocation>
        <location evidence="2">Membrane</location>
        <topology evidence="2">Multi-pass membrane protein</topology>
    </subcellularLocation>
</comment>
<reference evidence="14" key="1">
    <citation type="submission" date="2020-10" db="EMBL/GenBank/DDBJ databases">
        <authorList>
            <person name="Kikuchi T."/>
        </authorList>
    </citation>
    <scope>NUCLEOTIDE SEQUENCE</scope>
    <source>
        <strain evidence="14">NKZ352</strain>
    </source>
</reference>
<dbReference type="Gene3D" id="3.20.20.70">
    <property type="entry name" value="Aldolase class I"/>
    <property type="match status" value="1"/>
</dbReference>
<dbReference type="PROSITE" id="PS50920">
    <property type="entry name" value="SOLCAR"/>
    <property type="match status" value="2"/>
</dbReference>
<evidence type="ECO:0000256" key="3">
    <source>
        <dbReference type="ARBA" id="ARBA00006375"/>
    </source>
</evidence>
<evidence type="ECO:0000259" key="13">
    <source>
        <dbReference type="Pfam" id="PF17801"/>
    </source>
</evidence>
<keyword evidence="6 11" id="KW-0812">Transmembrane</keyword>
<evidence type="ECO:0000256" key="4">
    <source>
        <dbReference type="ARBA" id="ARBA00009743"/>
    </source>
</evidence>
<dbReference type="GO" id="GO:0016020">
    <property type="term" value="C:membrane"/>
    <property type="evidence" value="ECO:0007669"/>
    <property type="project" value="UniProtKB-SubCell"/>
</dbReference>
<dbReference type="InterPro" id="IPR000111">
    <property type="entry name" value="Glyco_hydro_27/36_CS"/>
</dbReference>
<dbReference type="EC" id="3.2.1.-" evidence="12"/>
<evidence type="ECO:0000256" key="1">
    <source>
        <dbReference type="ARBA" id="ARBA00001255"/>
    </source>
</evidence>
<dbReference type="InterPro" id="IPR002241">
    <property type="entry name" value="Glyco_hydro_27"/>
</dbReference>
<dbReference type="FunFam" id="3.20.20.70:FF:000197">
    <property type="entry name" value="Alpha-galactosidase"/>
    <property type="match status" value="1"/>
</dbReference>
<dbReference type="InterPro" id="IPR041233">
    <property type="entry name" value="Melibiase_C"/>
</dbReference>
<keyword evidence="7" id="KW-0732">Signal</keyword>
<evidence type="ECO:0000256" key="8">
    <source>
        <dbReference type="ARBA" id="ARBA00022801"/>
    </source>
</evidence>
<dbReference type="Pfam" id="PF00153">
    <property type="entry name" value="Mito_carr"/>
    <property type="match status" value="2"/>
</dbReference>
<dbReference type="Pfam" id="PF17801">
    <property type="entry name" value="Melibiase_C"/>
    <property type="match status" value="1"/>
</dbReference>
<keyword evidence="10 12" id="KW-0326">Glycosidase</keyword>
<evidence type="ECO:0000256" key="6">
    <source>
        <dbReference type="ARBA" id="ARBA00022692"/>
    </source>
</evidence>
<protein>
    <recommendedName>
        <fullName evidence="5 12">Alpha-galactosidase</fullName>
        <ecNumber evidence="12">3.2.1.-</ecNumber>
    </recommendedName>
</protein>
<dbReference type="PROSITE" id="PS00512">
    <property type="entry name" value="ALPHA_GALACTOSIDASE"/>
    <property type="match status" value="1"/>
</dbReference>
<dbReference type="PANTHER" id="PTHR11452:SF83">
    <property type="entry name" value="ALPHA-GALACTOSIDASE"/>
    <property type="match status" value="1"/>
</dbReference>
<dbReference type="GO" id="GO:0005737">
    <property type="term" value="C:cytoplasm"/>
    <property type="evidence" value="ECO:0007669"/>
    <property type="project" value="TreeGrafter"/>
</dbReference>
<dbReference type="InterPro" id="IPR013780">
    <property type="entry name" value="Glyco_hydro_b"/>
</dbReference>
<accession>A0A8S1GUN1</accession>
<evidence type="ECO:0000256" key="12">
    <source>
        <dbReference type="RuleBase" id="RU361168"/>
    </source>
</evidence>
<comment type="caution">
    <text evidence="14">The sequence shown here is derived from an EMBL/GenBank/DDBJ whole genome shotgun (WGS) entry which is preliminary data.</text>
</comment>
<evidence type="ECO:0000256" key="2">
    <source>
        <dbReference type="ARBA" id="ARBA00004141"/>
    </source>
</evidence>
<dbReference type="EMBL" id="CAJGYM010000005">
    <property type="protein sequence ID" value="CAD6187009.1"/>
    <property type="molecule type" value="Genomic_DNA"/>
</dbReference>
<dbReference type="Gene3D" id="2.60.40.1180">
    <property type="entry name" value="Golgi alpha-mannosidase II"/>
    <property type="match status" value="1"/>
</dbReference>
<feature type="domain" description="Alpha galactosidase C-terminal" evidence="13">
    <location>
        <begin position="601"/>
        <end position="666"/>
    </location>
</feature>
<keyword evidence="9 11" id="KW-0472">Membrane</keyword>
<feature type="repeat" description="Solcar" evidence="11">
    <location>
        <begin position="99"/>
        <end position="190"/>
    </location>
</feature>